<protein>
    <submittedName>
        <fullName evidence="1">Uncharacterized protein</fullName>
    </submittedName>
</protein>
<accession>A0ACC1RMP2</accession>
<comment type="caution">
    <text evidence="1">The sequence shown here is derived from an EMBL/GenBank/DDBJ whole genome shotgun (WGS) entry which is preliminary data.</text>
</comment>
<dbReference type="Proteomes" id="UP001148662">
    <property type="component" value="Unassembled WGS sequence"/>
</dbReference>
<sequence>MAFSLEFGTVMGHDFPWENHTYVICAISLPPDGNYPHGADDSERDTWSLKSAQKLLVANRGEIAVRILRTAKRLGIRTVSICTQSDATAPHVALADESVALRPDDDDPPTNSRRYLDAAHIADICVSHNVTLVHPGYGFLSENHEFAALIESQGITWVGPTSQTIQAMGLKHVARSVAIAAGVPVVPGSEGLVHDLVEAKSNAQRIGYPLMLKSTAGGGGMGLIVCRNEEDLTVKFLETQERAKSLFHNDGLFLERYFPKARHIEIQVFGNGQDHLLHMGERECSVQRRYQKVIEESPSPFLIHYPGLREKMCDAATRMCKNMRYSSAGKPLPQMYLPMNISLHAF</sequence>
<reference evidence="1" key="1">
    <citation type="submission" date="2022-07" db="EMBL/GenBank/DDBJ databases">
        <title>Genome Sequence of Phlebia brevispora.</title>
        <authorList>
            <person name="Buettner E."/>
        </authorList>
    </citation>
    <scope>NUCLEOTIDE SEQUENCE</scope>
    <source>
        <strain evidence="1">MPL23</strain>
    </source>
</reference>
<keyword evidence="2" id="KW-1185">Reference proteome</keyword>
<organism evidence="1 2">
    <name type="scientific">Phlebia brevispora</name>
    <dbReference type="NCBI Taxonomy" id="194682"/>
    <lineage>
        <taxon>Eukaryota</taxon>
        <taxon>Fungi</taxon>
        <taxon>Dikarya</taxon>
        <taxon>Basidiomycota</taxon>
        <taxon>Agaricomycotina</taxon>
        <taxon>Agaricomycetes</taxon>
        <taxon>Polyporales</taxon>
        <taxon>Meruliaceae</taxon>
        <taxon>Phlebia</taxon>
    </lineage>
</organism>
<dbReference type="EMBL" id="JANHOG010002712">
    <property type="protein sequence ID" value="KAJ3520677.1"/>
    <property type="molecule type" value="Genomic_DNA"/>
</dbReference>
<proteinExistence type="predicted"/>
<evidence type="ECO:0000313" key="2">
    <source>
        <dbReference type="Proteomes" id="UP001148662"/>
    </source>
</evidence>
<name>A0ACC1RMP2_9APHY</name>
<evidence type="ECO:0000313" key="1">
    <source>
        <dbReference type="EMBL" id="KAJ3520677.1"/>
    </source>
</evidence>
<gene>
    <name evidence="1" type="ORF">NM688_g9128</name>
</gene>